<feature type="transmembrane region" description="Helical" evidence="1">
    <location>
        <begin position="24"/>
        <end position="48"/>
    </location>
</feature>
<keyword evidence="1" id="KW-0472">Membrane</keyword>
<feature type="transmembrane region" description="Helical" evidence="1">
    <location>
        <begin position="143"/>
        <end position="160"/>
    </location>
</feature>
<keyword evidence="2" id="KW-1185">Reference proteome</keyword>
<evidence type="ECO:0000256" key="1">
    <source>
        <dbReference type="SAM" id="Phobius"/>
    </source>
</evidence>
<accession>A0A0M3I3H4</accession>
<sequence>MFALFLPKEEISFDEQKIRDKFNFIFRLLIACFLSYQILDFLFSPIWMHGYIWSLNQKLEIEMSTMTAGAIVEHHLSKCGHAERIFLSALIVFMTWAFLVVGGFRNRNRSVWYLLRLSLLIGSAVGFMRCLQMKQRLYPAIHEAFYVYLITFSTGVLLALQPEERLSEVISSSQVASSLSQQQQQQ</sequence>
<organism evidence="2 3">
    <name type="scientific">Ascaris lumbricoides</name>
    <name type="common">Giant roundworm</name>
    <dbReference type="NCBI Taxonomy" id="6252"/>
    <lineage>
        <taxon>Eukaryota</taxon>
        <taxon>Metazoa</taxon>
        <taxon>Ecdysozoa</taxon>
        <taxon>Nematoda</taxon>
        <taxon>Chromadorea</taxon>
        <taxon>Rhabditida</taxon>
        <taxon>Spirurina</taxon>
        <taxon>Ascaridomorpha</taxon>
        <taxon>Ascaridoidea</taxon>
        <taxon>Ascarididae</taxon>
        <taxon>Ascaris</taxon>
    </lineage>
</organism>
<evidence type="ECO:0000313" key="3">
    <source>
        <dbReference type="WBParaSite" id="ALUE_0001119501-mRNA-1"/>
    </source>
</evidence>
<dbReference type="WBParaSite" id="ALUE_0001119501-mRNA-1">
    <property type="protein sequence ID" value="ALUE_0001119501-mRNA-1"/>
    <property type="gene ID" value="ALUE_0001119501"/>
</dbReference>
<name>A0A0M3I3H4_ASCLU</name>
<feature type="transmembrane region" description="Helical" evidence="1">
    <location>
        <begin position="110"/>
        <end position="131"/>
    </location>
</feature>
<protein>
    <submittedName>
        <fullName evidence="3">Transmembrane protein</fullName>
    </submittedName>
</protein>
<evidence type="ECO:0000313" key="2">
    <source>
        <dbReference type="Proteomes" id="UP000036681"/>
    </source>
</evidence>
<keyword evidence="1" id="KW-1133">Transmembrane helix</keyword>
<keyword evidence="1" id="KW-0812">Transmembrane</keyword>
<dbReference type="AlphaFoldDB" id="A0A0M3I3H4"/>
<feature type="transmembrane region" description="Helical" evidence="1">
    <location>
        <begin position="85"/>
        <end position="104"/>
    </location>
</feature>
<proteinExistence type="predicted"/>
<dbReference type="Proteomes" id="UP000036681">
    <property type="component" value="Unplaced"/>
</dbReference>
<reference evidence="3" key="1">
    <citation type="submission" date="2017-02" db="UniProtKB">
        <authorList>
            <consortium name="WormBaseParasite"/>
        </authorList>
    </citation>
    <scope>IDENTIFICATION</scope>
</reference>